<feature type="compositionally biased region" description="Polar residues" evidence="1">
    <location>
        <begin position="20"/>
        <end position="31"/>
    </location>
</feature>
<evidence type="ECO:0000256" key="1">
    <source>
        <dbReference type="SAM" id="MobiDB-lite"/>
    </source>
</evidence>
<evidence type="ECO:0000313" key="2">
    <source>
        <dbReference type="EMBL" id="ETJ30652.1"/>
    </source>
</evidence>
<accession>W1XK60</accession>
<dbReference type="EMBL" id="AZMM01014834">
    <property type="protein sequence ID" value="ETJ30652.1"/>
    <property type="molecule type" value="Genomic_DNA"/>
</dbReference>
<proteinExistence type="predicted"/>
<comment type="caution">
    <text evidence="2">The sequence shown here is derived from an EMBL/GenBank/DDBJ whole genome shotgun (WGS) entry which is preliminary data.</text>
</comment>
<feature type="compositionally biased region" description="Basic residues" evidence="1">
    <location>
        <begin position="35"/>
        <end position="49"/>
    </location>
</feature>
<dbReference type="AlphaFoldDB" id="W1XK60"/>
<reference evidence="2" key="1">
    <citation type="submission" date="2013-12" db="EMBL/GenBank/DDBJ databases">
        <title>A Varibaculum cambriense genome reconstructed from a premature infant gut community with otherwise low bacterial novelty that shifts toward anaerobic metabolism during the third week of life.</title>
        <authorList>
            <person name="Brown C.T."/>
            <person name="Sharon I."/>
            <person name="Thomas B.C."/>
            <person name="Castelle C.J."/>
            <person name="Morowitz M.J."/>
            <person name="Banfield J.F."/>
        </authorList>
    </citation>
    <scope>NUCLEOTIDE SEQUENCE</scope>
</reference>
<sequence>PPPRTARLCQTFRLKPNGNAPHTPTLPTVSSPRWGRYRMARSPPHKPLPKRVGLTPEQHILSYNPDLIVTQARSSVDEGLNVAFNRVGVNRYCEGFEILTEDFYTLSGFIRRQATFCNLSPQS</sequence>
<name>W1XK60_9ZZZZ</name>
<gene>
    <name evidence="2" type="ORF">Q604_UNBC14834G0001</name>
</gene>
<organism evidence="2">
    <name type="scientific">human gut metagenome</name>
    <dbReference type="NCBI Taxonomy" id="408170"/>
    <lineage>
        <taxon>unclassified sequences</taxon>
        <taxon>metagenomes</taxon>
        <taxon>organismal metagenomes</taxon>
    </lineage>
</organism>
<feature type="non-terminal residue" evidence="2">
    <location>
        <position position="1"/>
    </location>
</feature>
<feature type="region of interest" description="Disordered" evidence="1">
    <location>
        <begin position="16"/>
        <end position="52"/>
    </location>
</feature>
<protein>
    <submittedName>
        <fullName evidence="2">Uncharacterized protein</fullName>
    </submittedName>
</protein>